<reference evidence="1 2" key="1">
    <citation type="submission" date="2019-05" db="EMBL/GenBank/DDBJ databases">
        <title>Mikania micrantha, genome provides insights into the molecular mechanism of rapid growth.</title>
        <authorList>
            <person name="Liu B."/>
        </authorList>
    </citation>
    <scope>NUCLEOTIDE SEQUENCE [LARGE SCALE GENOMIC DNA]</scope>
    <source>
        <strain evidence="1">NLD-2019</strain>
        <tissue evidence="1">Leaf</tissue>
    </source>
</reference>
<comment type="caution">
    <text evidence="1">The sequence shown here is derived from an EMBL/GenBank/DDBJ whole genome shotgun (WGS) entry which is preliminary data.</text>
</comment>
<evidence type="ECO:0000313" key="2">
    <source>
        <dbReference type="Proteomes" id="UP000326396"/>
    </source>
</evidence>
<name>A0A5N6LWF0_9ASTR</name>
<sequence length="91" mass="10189">MGGAPTTEGCDGRRKRRRLETLGFGMLDCGATVHTSRLHGEFQMRKIGNGRMGHKRLGTTAFDNYGRMYSPIPASTNLPIWKNNMSYVLLK</sequence>
<proteinExistence type="predicted"/>
<organism evidence="1 2">
    <name type="scientific">Mikania micrantha</name>
    <name type="common">bitter vine</name>
    <dbReference type="NCBI Taxonomy" id="192012"/>
    <lineage>
        <taxon>Eukaryota</taxon>
        <taxon>Viridiplantae</taxon>
        <taxon>Streptophyta</taxon>
        <taxon>Embryophyta</taxon>
        <taxon>Tracheophyta</taxon>
        <taxon>Spermatophyta</taxon>
        <taxon>Magnoliopsida</taxon>
        <taxon>eudicotyledons</taxon>
        <taxon>Gunneridae</taxon>
        <taxon>Pentapetalae</taxon>
        <taxon>asterids</taxon>
        <taxon>campanulids</taxon>
        <taxon>Asterales</taxon>
        <taxon>Asteraceae</taxon>
        <taxon>Asteroideae</taxon>
        <taxon>Heliantheae alliance</taxon>
        <taxon>Eupatorieae</taxon>
        <taxon>Mikania</taxon>
    </lineage>
</organism>
<protein>
    <submittedName>
        <fullName evidence="1">Uncharacterized protein</fullName>
    </submittedName>
</protein>
<accession>A0A5N6LWF0</accession>
<evidence type="ECO:0000313" key="1">
    <source>
        <dbReference type="EMBL" id="KAD2805926.1"/>
    </source>
</evidence>
<dbReference type="EMBL" id="SZYD01000018">
    <property type="protein sequence ID" value="KAD2805926.1"/>
    <property type="molecule type" value="Genomic_DNA"/>
</dbReference>
<dbReference type="Proteomes" id="UP000326396">
    <property type="component" value="Linkage Group LG8"/>
</dbReference>
<keyword evidence="2" id="KW-1185">Reference proteome</keyword>
<dbReference type="AlphaFoldDB" id="A0A5N6LWF0"/>
<gene>
    <name evidence="1" type="ORF">E3N88_39303</name>
</gene>